<sequence>MKNIFFCLLLATATVANAQTDTIKLPGKQLHTEYLKPGMNQYLIVMTNPKMPKSSFLWYWLRTIKKEKHNNIPAIMITQRWYAADTMAYRSVYSINRASDFDPIYHSETVRGKTNAYNWTATRINGADSVANNSKKGFTLDFSAPNYNWNLDIETFEMLPLAAGKVFAINFYDAGLGPPKYVTHKVTGSEVISYGGKPVDCWKLFTQGTSGKISYTETYWISKVDHEFLREEDDYGQGMHRSKIKMPVNVNM</sequence>
<reference evidence="2 3" key="1">
    <citation type="submission" date="2023-11" db="EMBL/GenBank/DDBJ databases">
        <title>Analysis of the Genomes of Mucilaginibacter gossypii cycad 4 and M. sabulilitoris SNA2: microbes with the potential for plant growth promotion.</title>
        <authorList>
            <person name="Hirsch A.M."/>
            <person name="Humm E."/>
            <person name="Rubbi M."/>
            <person name="Del Vecchio G."/>
            <person name="Ha S.M."/>
            <person name="Pellegrini M."/>
            <person name="Gunsalus R.P."/>
        </authorList>
    </citation>
    <scope>NUCLEOTIDE SEQUENCE [LARGE SCALE GENOMIC DNA]</scope>
    <source>
        <strain evidence="2 3">SNA2</strain>
    </source>
</reference>
<dbReference type="Pfam" id="PF11306">
    <property type="entry name" value="DUF3108"/>
    <property type="match status" value="1"/>
</dbReference>
<dbReference type="RefSeq" id="WP_321562008.1">
    <property type="nucleotide sequence ID" value="NZ_CP139558.1"/>
</dbReference>
<proteinExistence type="predicted"/>
<organism evidence="2 3">
    <name type="scientific">Mucilaginibacter sabulilitoris</name>
    <dbReference type="NCBI Taxonomy" id="1173583"/>
    <lineage>
        <taxon>Bacteria</taxon>
        <taxon>Pseudomonadati</taxon>
        <taxon>Bacteroidota</taxon>
        <taxon>Sphingobacteriia</taxon>
        <taxon>Sphingobacteriales</taxon>
        <taxon>Sphingobacteriaceae</taxon>
        <taxon>Mucilaginibacter</taxon>
    </lineage>
</organism>
<gene>
    <name evidence="2" type="ORF">SNE25_26340</name>
</gene>
<name>A0ABZ0TII6_9SPHI</name>
<keyword evidence="3" id="KW-1185">Reference proteome</keyword>
<accession>A0ABZ0TII6</accession>
<dbReference type="EMBL" id="CP139558">
    <property type="protein sequence ID" value="WPU92848.1"/>
    <property type="molecule type" value="Genomic_DNA"/>
</dbReference>
<evidence type="ECO:0000313" key="2">
    <source>
        <dbReference type="EMBL" id="WPU92848.1"/>
    </source>
</evidence>
<keyword evidence="1" id="KW-0732">Signal</keyword>
<feature type="signal peptide" evidence="1">
    <location>
        <begin position="1"/>
        <end position="18"/>
    </location>
</feature>
<dbReference type="InterPro" id="IPR021457">
    <property type="entry name" value="DUF3108"/>
</dbReference>
<evidence type="ECO:0000313" key="3">
    <source>
        <dbReference type="Proteomes" id="UP001324380"/>
    </source>
</evidence>
<protein>
    <submittedName>
        <fullName evidence="2">Uncharacterized protein</fullName>
    </submittedName>
</protein>
<feature type="chain" id="PRO_5047156556" evidence="1">
    <location>
        <begin position="19"/>
        <end position="252"/>
    </location>
</feature>
<evidence type="ECO:0000256" key="1">
    <source>
        <dbReference type="SAM" id="SignalP"/>
    </source>
</evidence>
<dbReference type="Proteomes" id="UP001324380">
    <property type="component" value="Chromosome"/>
</dbReference>